<accession>A0AAD2DH01</accession>
<gene>
    <name evidence="2" type="ORF">CNEO2_660009</name>
</gene>
<dbReference type="Pfam" id="PF01966">
    <property type="entry name" value="HD"/>
    <property type="match status" value="1"/>
</dbReference>
<dbReference type="AlphaFoldDB" id="A0AAD2DH01"/>
<dbReference type="Gene3D" id="1.10.3210.10">
    <property type="entry name" value="Hypothetical protein af1432"/>
    <property type="match status" value="1"/>
</dbReference>
<sequence length="162" mass="18680">MPELIICKNCEHIAHKYNVYIHTLYVVAGVNNDLILKLAALLHDIGKPYVKKKVNDKVHYWGHQKVSVEISNLVLNRLGYDENIINDVCTLIKMHDTAIKPTIDSIKLAIDDIGEVNFERLLKLQISDISAHSDNYAEILLPKLDKLKEVYIYSEFRKNRLI</sequence>
<protein>
    <submittedName>
        <fullName evidence="2">Metal dependent phosphohydrolase</fullName>
    </submittedName>
</protein>
<evidence type="ECO:0000259" key="1">
    <source>
        <dbReference type="Pfam" id="PF01966"/>
    </source>
</evidence>
<dbReference type="RefSeq" id="WP_185738724.1">
    <property type="nucleotide sequence ID" value="NZ_CAMRXC010000249.1"/>
</dbReference>
<dbReference type="SUPFAM" id="SSF109604">
    <property type="entry name" value="HD-domain/PDEase-like"/>
    <property type="match status" value="1"/>
</dbReference>
<dbReference type="InterPro" id="IPR003607">
    <property type="entry name" value="HD/PDEase_dom"/>
</dbReference>
<evidence type="ECO:0000313" key="3">
    <source>
        <dbReference type="Proteomes" id="UP001189143"/>
    </source>
</evidence>
<dbReference type="EMBL" id="CAMTCP010000266">
    <property type="protein sequence ID" value="CAI3667060.1"/>
    <property type="molecule type" value="Genomic_DNA"/>
</dbReference>
<organism evidence="2 3">
    <name type="scientific">Clostridium neonatale</name>
    <dbReference type="NCBI Taxonomy" id="137838"/>
    <lineage>
        <taxon>Bacteria</taxon>
        <taxon>Bacillati</taxon>
        <taxon>Bacillota</taxon>
        <taxon>Clostridia</taxon>
        <taxon>Eubacteriales</taxon>
        <taxon>Clostridiaceae</taxon>
        <taxon>Clostridium</taxon>
    </lineage>
</organism>
<dbReference type="InterPro" id="IPR006675">
    <property type="entry name" value="HDIG_dom"/>
</dbReference>
<dbReference type="NCBIfam" id="TIGR00277">
    <property type="entry name" value="HDIG"/>
    <property type="match status" value="1"/>
</dbReference>
<feature type="domain" description="HD" evidence="1">
    <location>
        <begin position="15"/>
        <end position="100"/>
    </location>
</feature>
<dbReference type="InterPro" id="IPR006674">
    <property type="entry name" value="HD_domain"/>
</dbReference>
<reference evidence="2" key="1">
    <citation type="submission" date="2022-10" db="EMBL/GenBank/DDBJ databases">
        <authorList>
            <person name="Aires J."/>
            <person name="Mesa V."/>
        </authorList>
    </citation>
    <scope>NUCLEOTIDE SEQUENCE</scope>
    <source>
        <strain evidence="2">Clostridium neonatale JD116</strain>
    </source>
</reference>
<dbReference type="CDD" id="cd00077">
    <property type="entry name" value="HDc"/>
    <property type="match status" value="1"/>
</dbReference>
<proteinExistence type="predicted"/>
<comment type="caution">
    <text evidence="2">The sequence shown here is derived from an EMBL/GenBank/DDBJ whole genome shotgun (WGS) entry which is preliminary data.</text>
</comment>
<evidence type="ECO:0000313" key="2">
    <source>
        <dbReference type="EMBL" id="CAI3667060.1"/>
    </source>
</evidence>
<name>A0AAD2DH01_9CLOT</name>
<dbReference type="Proteomes" id="UP001189143">
    <property type="component" value="Unassembled WGS sequence"/>
</dbReference>